<feature type="binding site" evidence="11">
    <location>
        <position position="152"/>
    </location>
    <ligand>
        <name>Mg(2+)</name>
        <dbReference type="ChEBI" id="CHEBI:18420"/>
    </ligand>
</feature>
<keyword evidence="8 11" id="KW-0414">Isoprene biosynthesis</keyword>
<evidence type="ECO:0000256" key="7">
    <source>
        <dbReference type="ARBA" id="ARBA00022857"/>
    </source>
</evidence>
<protein>
    <recommendedName>
        <fullName evidence="11">Isopentenyl-diphosphate delta-isomerase</fullName>
        <shortName evidence="11">IPP isomerase</shortName>
        <ecNumber evidence="11">5.3.3.2</ecNumber>
    </recommendedName>
    <alternativeName>
        <fullName evidence="11">Isopentenyl diphosphate:dimethylallyl diphosphate isomerase</fullName>
    </alternativeName>
    <alternativeName>
        <fullName evidence="11">Isopentenyl pyrophosphate isomerase</fullName>
    </alternativeName>
    <alternativeName>
        <fullName evidence="11">Type 2 isopentenyl diphosphate isomerase</fullName>
        <shortName evidence="11">IDI-2</shortName>
    </alternativeName>
</protein>
<evidence type="ECO:0000313" key="14">
    <source>
        <dbReference type="Proteomes" id="UP001254848"/>
    </source>
</evidence>
<keyword evidence="3 11" id="KW-0285">Flavoprotein</keyword>
<evidence type="ECO:0000256" key="9">
    <source>
        <dbReference type="ARBA" id="ARBA00023235"/>
    </source>
</evidence>
<dbReference type="GO" id="GO:0004452">
    <property type="term" value="F:isopentenyl-diphosphate delta-isomerase activity"/>
    <property type="evidence" value="ECO:0007669"/>
    <property type="project" value="UniProtKB-EC"/>
</dbReference>
<comment type="cofactor">
    <cofactor evidence="11">
        <name>NADPH</name>
        <dbReference type="ChEBI" id="CHEBI:57783"/>
    </cofactor>
</comment>
<dbReference type="EC" id="5.3.3.2" evidence="11"/>
<dbReference type="Gene3D" id="3.20.20.70">
    <property type="entry name" value="Aldolase class I"/>
    <property type="match status" value="1"/>
</dbReference>
<name>A0ABU3NWK9_9FIRM</name>
<comment type="catalytic activity">
    <reaction evidence="11">
        <text>isopentenyl diphosphate = dimethylallyl diphosphate</text>
        <dbReference type="Rhea" id="RHEA:23284"/>
        <dbReference type="ChEBI" id="CHEBI:57623"/>
        <dbReference type="ChEBI" id="CHEBI:128769"/>
        <dbReference type="EC" id="5.3.3.2"/>
    </reaction>
</comment>
<comment type="similarity">
    <text evidence="11">Belongs to the IPP isomerase type 2 family.</text>
</comment>
<evidence type="ECO:0000256" key="11">
    <source>
        <dbReference type="HAMAP-Rule" id="MF_00354"/>
    </source>
</evidence>
<evidence type="ECO:0000256" key="6">
    <source>
        <dbReference type="ARBA" id="ARBA00022842"/>
    </source>
</evidence>
<keyword evidence="6 11" id="KW-0460">Magnesium</keyword>
<dbReference type="SUPFAM" id="SSF51395">
    <property type="entry name" value="FMN-linked oxidoreductases"/>
    <property type="match status" value="1"/>
</dbReference>
<evidence type="ECO:0000256" key="8">
    <source>
        <dbReference type="ARBA" id="ARBA00023229"/>
    </source>
</evidence>
<feature type="binding site" evidence="11">
    <location>
        <begin position="5"/>
        <end position="6"/>
    </location>
    <ligand>
        <name>substrate</name>
    </ligand>
</feature>
<gene>
    <name evidence="11 13" type="primary">fni</name>
    <name evidence="13" type="ORF">Q4T40_08100</name>
</gene>
<comment type="cofactor">
    <cofactor evidence="1 11">
        <name>FMN</name>
        <dbReference type="ChEBI" id="CHEBI:58210"/>
    </cofactor>
</comment>
<dbReference type="Pfam" id="PF01070">
    <property type="entry name" value="FMN_dh"/>
    <property type="match status" value="1"/>
</dbReference>
<proteinExistence type="inferred from homology"/>
<evidence type="ECO:0000256" key="5">
    <source>
        <dbReference type="ARBA" id="ARBA00022723"/>
    </source>
</evidence>
<evidence type="ECO:0000256" key="1">
    <source>
        <dbReference type="ARBA" id="ARBA00001917"/>
    </source>
</evidence>
<dbReference type="RefSeq" id="WP_413779718.1">
    <property type="nucleotide sequence ID" value="NZ_JAUOZS010000001.1"/>
</dbReference>
<evidence type="ECO:0000256" key="2">
    <source>
        <dbReference type="ARBA" id="ARBA00022490"/>
    </source>
</evidence>
<organism evidence="13 14">
    <name type="scientific">Anaeroselena agilis</name>
    <dbReference type="NCBI Taxonomy" id="3063788"/>
    <lineage>
        <taxon>Bacteria</taxon>
        <taxon>Bacillati</taxon>
        <taxon>Bacillota</taxon>
        <taxon>Negativicutes</taxon>
        <taxon>Acetonemataceae</taxon>
        <taxon>Anaeroselena</taxon>
    </lineage>
</organism>
<feature type="binding site" evidence="11">
    <location>
        <begin position="260"/>
        <end position="262"/>
    </location>
    <ligand>
        <name>FMN</name>
        <dbReference type="ChEBI" id="CHEBI:58210"/>
    </ligand>
</feature>
<feature type="binding site" evidence="11">
    <location>
        <begin position="62"/>
        <end position="64"/>
    </location>
    <ligand>
        <name>FMN</name>
        <dbReference type="ChEBI" id="CHEBI:58210"/>
    </ligand>
</feature>
<comment type="caution">
    <text evidence="11">Lacks conserved residue(s) required for the propagation of feature annotation.</text>
</comment>
<dbReference type="InterPro" id="IPR011179">
    <property type="entry name" value="IPdP_isomerase"/>
</dbReference>
<evidence type="ECO:0000313" key="13">
    <source>
        <dbReference type="EMBL" id="MDT8901197.1"/>
    </source>
</evidence>
<dbReference type="NCBIfam" id="TIGR02151">
    <property type="entry name" value="IPP_isom_2"/>
    <property type="match status" value="1"/>
</dbReference>
<comment type="function">
    <text evidence="11">Involved in the biosynthesis of isoprenoids. Catalyzes the 1,3-allylic rearrangement of the homoallylic substrate isopentenyl (IPP) to its allylic isomer, dimethylallyl diphosphate (DMAPP).</text>
</comment>
<evidence type="ECO:0000256" key="3">
    <source>
        <dbReference type="ARBA" id="ARBA00022630"/>
    </source>
</evidence>
<comment type="cofactor">
    <cofactor evidence="11">
        <name>Mg(2+)</name>
        <dbReference type="ChEBI" id="CHEBI:18420"/>
    </cofactor>
</comment>
<feature type="binding site" evidence="11">
    <location>
        <begin position="281"/>
        <end position="282"/>
    </location>
    <ligand>
        <name>FMN</name>
        <dbReference type="ChEBI" id="CHEBI:58210"/>
    </ligand>
</feature>
<keyword evidence="2 11" id="KW-0963">Cytoplasm</keyword>
<feature type="binding site" evidence="11">
    <location>
        <position position="121"/>
    </location>
    <ligand>
        <name>FMN</name>
        <dbReference type="ChEBI" id="CHEBI:58210"/>
    </ligand>
</feature>
<dbReference type="PIRSF" id="PIRSF003314">
    <property type="entry name" value="IPP_isomerase"/>
    <property type="match status" value="1"/>
</dbReference>
<evidence type="ECO:0000256" key="4">
    <source>
        <dbReference type="ARBA" id="ARBA00022643"/>
    </source>
</evidence>
<comment type="subcellular location">
    <subcellularLocation>
        <location evidence="11">Cytoplasm</location>
    </subcellularLocation>
</comment>
<keyword evidence="9 11" id="KW-0413">Isomerase</keyword>
<keyword evidence="7 11" id="KW-0521">NADP</keyword>
<comment type="subunit">
    <text evidence="10 11">Homooctamer. Dimer of tetramers.</text>
</comment>
<keyword evidence="4 11" id="KW-0288">FMN</keyword>
<feature type="binding site" evidence="11">
    <location>
        <position position="92"/>
    </location>
    <ligand>
        <name>FMN</name>
        <dbReference type="ChEBI" id="CHEBI:58210"/>
    </ligand>
</feature>
<dbReference type="InterPro" id="IPR000262">
    <property type="entry name" value="FMN-dep_DH"/>
</dbReference>
<feature type="binding site" evidence="11">
    <location>
        <position position="183"/>
    </location>
    <ligand>
        <name>FMN</name>
        <dbReference type="ChEBI" id="CHEBI:58210"/>
    </ligand>
</feature>
<dbReference type="CDD" id="cd02811">
    <property type="entry name" value="IDI-2_FMN"/>
    <property type="match status" value="1"/>
</dbReference>
<evidence type="ECO:0000256" key="10">
    <source>
        <dbReference type="ARBA" id="ARBA00025810"/>
    </source>
</evidence>
<evidence type="ECO:0000259" key="12">
    <source>
        <dbReference type="Pfam" id="PF01070"/>
    </source>
</evidence>
<dbReference type="EMBL" id="JAUOZS010000001">
    <property type="protein sequence ID" value="MDT8901197.1"/>
    <property type="molecule type" value="Genomic_DNA"/>
</dbReference>
<feature type="binding site" evidence="11">
    <location>
        <position position="213"/>
    </location>
    <ligand>
        <name>FMN</name>
        <dbReference type="ChEBI" id="CHEBI:58210"/>
    </ligand>
</feature>
<accession>A0ABU3NWK9</accession>
<dbReference type="Proteomes" id="UP001254848">
    <property type="component" value="Unassembled WGS sequence"/>
</dbReference>
<keyword evidence="14" id="KW-1185">Reference proteome</keyword>
<dbReference type="PANTHER" id="PTHR43665:SF1">
    <property type="entry name" value="ISOPENTENYL-DIPHOSPHATE DELTA-ISOMERASE"/>
    <property type="match status" value="1"/>
</dbReference>
<feature type="domain" description="FMN-dependent dehydrogenase" evidence="12">
    <location>
        <begin position="167"/>
        <end position="323"/>
    </location>
</feature>
<dbReference type="InterPro" id="IPR013785">
    <property type="entry name" value="Aldolase_TIM"/>
</dbReference>
<sequence>MRQSRKLDHLKYSLALTDGPAANGFADFSLVHNCLPGLAFSTIELATTVAGVSLRHPVIINAITGGAADVTAINAQLAELARRTGAAMAVGSQYAALENPAVSESYQVVRSVNPDGVLFANLGAHATPDQAVRAVSMIGADAIQIHLNAAQELAMPEGDRDFGGYLENIAAIVAVSPVPVIVKEVGSGVAREQATALVAAGVKAIDTGGAGGTNFVAIEAARGSAELPAETLAWGIPTAVSAVEVVSVLPPSVDLIVSGGIRSPLDAVKALALGGRAVAIATPAIRLLRERGLREAVAWFESFLSEIRRYMLLVGAGEIANLADVPVVITGKSREWLTQRGIDTTCFARRTRC</sequence>
<feature type="binding site" evidence="11">
    <location>
        <position position="151"/>
    </location>
    <ligand>
        <name>substrate</name>
    </ligand>
</feature>
<keyword evidence="5 11" id="KW-0479">Metal-binding</keyword>
<comment type="caution">
    <text evidence="13">The sequence shown here is derived from an EMBL/GenBank/DDBJ whole genome shotgun (WGS) entry which is preliminary data.</text>
</comment>
<dbReference type="HAMAP" id="MF_00354">
    <property type="entry name" value="Idi_2"/>
    <property type="match status" value="1"/>
</dbReference>
<dbReference type="PANTHER" id="PTHR43665">
    <property type="entry name" value="ISOPENTENYL-DIPHOSPHATE DELTA-ISOMERASE"/>
    <property type="match status" value="1"/>
</dbReference>
<reference evidence="13 14" key="1">
    <citation type="submission" date="2023-07" db="EMBL/GenBank/DDBJ databases">
        <title>The novel representative of Negativicutes class, Anaeroselena agilis gen. nov. sp. nov.</title>
        <authorList>
            <person name="Prokofeva M.I."/>
            <person name="Elcheninov A.G."/>
            <person name="Klyukina A."/>
            <person name="Kublanov I.V."/>
            <person name="Frolov E.N."/>
            <person name="Podosokorskaya O.A."/>
        </authorList>
    </citation>
    <scope>NUCLEOTIDE SEQUENCE [LARGE SCALE GENOMIC DNA]</scope>
    <source>
        <strain evidence="13 14">4137-cl</strain>
    </source>
</reference>